<evidence type="ECO:0000313" key="11">
    <source>
        <dbReference type="EMBL" id="GAA4454080.1"/>
    </source>
</evidence>
<dbReference type="EC" id="2.7.13.3" evidence="2"/>
<dbReference type="InterPro" id="IPR050482">
    <property type="entry name" value="Sensor_HK_TwoCompSys"/>
</dbReference>
<dbReference type="CDD" id="cd16917">
    <property type="entry name" value="HATPase_UhpB-NarQ-NarX-like"/>
    <property type="match status" value="1"/>
</dbReference>
<comment type="catalytic activity">
    <reaction evidence="1">
        <text>ATP + protein L-histidine = ADP + protein N-phospho-L-histidine.</text>
        <dbReference type="EC" id="2.7.13.3"/>
    </reaction>
</comment>
<keyword evidence="9" id="KW-0472">Membrane</keyword>
<keyword evidence="5" id="KW-0547">Nucleotide-binding</keyword>
<comment type="caution">
    <text evidence="11">The sequence shown here is derived from an EMBL/GenBank/DDBJ whole genome shotgun (WGS) entry which is preliminary data.</text>
</comment>
<evidence type="ECO:0000256" key="6">
    <source>
        <dbReference type="ARBA" id="ARBA00022777"/>
    </source>
</evidence>
<name>A0ABP8MPK7_9BACT</name>
<organism evidence="11 12">
    <name type="scientific">Nibrella saemangeumensis</name>
    <dbReference type="NCBI Taxonomy" id="1084526"/>
    <lineage>
        <taxon>Bacteria</taxon>
        <taxon>Pseudomonadati</taxon>
        <taxon>Bacteroidota</taxon>
        <taxon>Cytophagia</taxon>
        <taxon>Cytophagales</taxon>
        <taxon>Spirosomataceae</taxon>
        <taxon>Nibrella</taxon>
    </lineage>
</organism>
<keyword evidence="4" id="KW-0808">Transferase</keyword>
<dbReference type="InterPro" id="IPR011712">
    <property type="entry name" value="Sig_transdc_His_kin_sub3_dim/P"/>
</dbReference>
<keyword evidence="6" id="KW-0418">Kinase</keyword>
<reference evidence="12" key="1">
    <citation type="journal article" date="2019" name="Int. J. Syst. Evol. Microbiol.">
        <title>The Global Catalogue of Microorganisms (GCM) 10K type strain sequencing project: providing services to taxonomists for standard genome sequencing and annotation.</title>
        <authorList>
            <consortium name="The Broad Institute Genomics Platform"/>
            <consortium name="The Broad Institute Genome Sequencing Center for Infectious Disease"/>
            <person name="Wu L."/>
            <person name="Ma J."/>
        </authorList>
    </citation>
    <scope>NUCLEOTIDE SEQUENCE [LARGE SCALE GENOMIC DNA]</scope>
    <source>
        <strain evidence="12">JCM 17927</strain>
    </source>
</reference>
<dbReference type="Pfam" id="PF07730">
    <property type="entry name" value="HisKA_3"/>
    <property type="match status" value="1"/>
</dbReference>
<dbReference type="PANTHER" id="PTHR24421:SF10">
    <property type="entry name" value="NITRATE_NITRITE SENSOR PROTEIN NARQ"/>
    <property type="match status" value="1"/>
</dbReference>
<dbReference type="SMART" id="SM00387">
    <property type="entry name" value="HATPase_c"/>
    <property type="match status" value="1"/>
</dbReference>
<dbReference type="PROSITE" id="PS50109">
    <property type="entry name" value="HIS_KIN"/>
    <property type="match status" value="1"/>
</dbReference>
<keyword evidence="8" id="KW-0902">Two-component regulatory system</keyword>
<proteinExistence type="predicted"/>
<evidence type="ECO:0000256" key="1">
    <source>
        <dbReference type="ARBA" id="ARBA00000085"/>
    </source>
</evidence>
<dbReference type="Gene3D" id="3.30.565.10">
    <property type="entry name" value="Histidine kinase-like ATPase, C-terminal domain"/>
    <property type="match status" value="1"/>
</dbReference>
<dbReference type="Pfam" id="PF02518">
    <property type="entry name" value="HATPase_c"/>
    <property type="match status" value="1"/>
</dbReference>
<keyword evidence="9" id="KW-1133">Transmembrane helix</keyword>
<dbReference type="SUPFAM" id="SSF55874">
    <property type="entry name" value="ATPase domain of HSP90 chaperone/DNA topoisomerase II/histidine kinase"/>
    <property type="match status" value="1"/>
</dbReference>
<keyword evidence="7" id="KW-0067">ATP-binding</keyword>
<evidence type="ECO:0000313" key="12">
    <source>
        <dbReference type="Proteomes" id="UP001501175"/>
    </source>
</evidence>
<gene>
    <name evidence="11" type="ORF">GCM10023189_20070</name>
</gene>
<evidence type="ECO:0000256" key="8">
    <source>
        <dbReference type="ARBA" id="ARBA00023012"/>
    </source>
</evidence>
<accession>A0ABP8MPK7</accession>
<dbReference type="PANTHER" id="PTHR24421">
    <property type="entry name" value="NITRATE/NITRITE SENSOR PROTEIN NARX-RELATED"/>
    <property type="match status" value="1"/>
</dbReference>
<keyword evidence="9" id="KW-0812">Transmembrane</keyword>
<dbReference type="InterPro" id="IPR036890">
    <property type="entry name" value="HATPase_C_sf"/>
</dbReference>
<feature type="transmembrane region" description="Helical" evidence="9">
    <location>
        <begin position="37"/>
        <end position="58"/>
    </location>
</feature>
<keyword evidence="3" id="KW-0597">Phosphoprotein</keyword>
<evidence type="ECO:0000256" key="9">
    <source>
        <dbReference type="SAM" id="Phobius"/>
    </source>
</evidence>
<evidence type="ECO:0000256" key="5">
    <source>
        <dbReference type="ARBA" id="ARBA00022741"/>
    </source>
</evidence>
<feature type="domain" description="Histidine kinase" evidence="10">
    <location>
        <begin position="84"/>
        <end position="267"/>
    </location>
</feature>
<keyword evidence="12" id="KW-1185">Reference proteome</keyword>
<evidence type="ECO:0000256" key="4">
    <source>
        <dbReference type="ARBA" id="ARBA00022679"/>
    </source>
</evidence>
<protein>
    <recommendedName>
        <fullName evidence="2">histidine kinase</fullName>
        <ecNumber evidence="2">2.7.13.3</ecNumber>
    </recommendedName>
</protein>
<dbReference type="EMBL" id="BAABHD010000024">
    <property type="protein sequence ID" value="GAA4454080.1"/>
    <property type="molecule type" value="Genomic_DNA"/>
</dbReference>
<dbReference type="InterPro" id="IPR003594">
    <property type="entry name" value="HATPase_dom"/>
</dbReference>
<dbReference type="InterPro" id="IPR005467">
    <property type="entry name" value="His_kinase_dom"/>
</dbReference>
<sequence length="288" mass="33013">MLGLLLLGLPLTAQLVGQDYKLDHGLYEQGLVDLWEVWWFRLLPLMVLLIAVALFNYYTQRRHCRQMQQVLRVQEEERRRLAVDLHDDVGATLSVIKSELEAIPALRQDVSGPIRLIDKAIQDLRGIAHHLMPPEFMTLGLTEAIRETVKRAEARSGLACIFITYGEQQRLHHETELVVYRIALELISNAIRHANARQVTVQLIFYPNYVTLLVEDDSRGYPDPVQHELAGTGLRNIRSRVAFLNAKLLIDSGESGTTITLEIPIKKKLYGLGRKRYQHSHRRRPSAF</sequence>
<evidence type="ECO:0000259" key="10">
    <source>
        <dbReference type="PROSITE" id="PS50109"/>
    </source>
</evidence>
<evidence type="ECO:0000256" key="2">
    <source>
        <dbReference type="ARBA" id="ARBA00012438"/>
    </source>
</evidence>
<dbReference type="Proteomes" id="UP001501175">
    <property type="component" value="Unassembled WGS sequence"/>
</dbReference>
<evidence type="ECO:0000256" key="3">
    <source>
        <dbReference type="ARBA" id="ARBA00022553"/>
    </source>
</evidence>
<dbReference type="Gene3D" id="1.20.5.1930">
    <property type="match status" value="1"/>
</dbReference>
<evidence type="ECO:0000256" key="7">
    <source>
        <dbReference type="ARBA" id="ARBA00022840"/>
    </source>
</evidence>